<evidence type="ECO:0000313" key="1">
    <source>
        <dbReference type="EMBL" id="CAG8791900.1"/>
    </source>
</evidence>
<feature type="non-terminal residue" evidence="1">
    <location>
        <position position="42"/>
    </location>
</feature>
<accession>A0ACA9RFG7</accession>
<sequence length="42" mass="4961">YPSNNKKEITPSDITKVLKSIELEDKIKDNNMYLEDQFEESN</sequence>
<dbReference type="EMBL" id="CAJVQC010052695">
    <property type="protein sequence ID" value="CAG8791900.1"/>
    <property type="molecule type" value="Genomic_DNA"/>
</dbReference>
<protein>
    <submittedName>
        <fullName evidence="1">6165_t:CDS:1</fullName>
    </submittedName>
</protein>
<reference evidence="1" key="1">
    <citation type="submission" date="2021-06" db="EMBL/GenBank/DDBJ databases">
        <authorList>
            <person name="Kallberg Y."/>
            <person name="Tangrot J."/>
            <person name="Rosling A."/>
        </authorList>
    </citation>
    <scope>NUCLEOTIDE SEQUENCE</scope>
    <source>
        <strain evidence="1">MA461A</strain>
    </source>
</reference>
<proteinExistence type="predicted"/>
<dbReference type="Proteomes" id="UP000789920">
    <property type="component" value="Unassembled WGS sequence"/>
</dbReference>
<evidence type="ECO:0000313" key="2">
    <source>
        <dbReference type="Proteomes" id="UP000789920"/>
    </source>
</evidence>
<gene>
    <name evidence="1" type="ORF">RPERSI_LOCUS19311</name>
</gene>
<comment type="caution">
    <text evidence="1">The sequence shown here is derived from an EMBL/GenBank/DDBJ whole genome shotgun (WGS) entry which is preliminary data.</text>
</comment>
<name>A0ACA9RFG7_9GLOM</name>
<keyword evidence="2" id="KW-1185">Reference proteome</keyword>
<feature type="non-terminal residue" evidence="1">
    <location>
        <position position="1"/>
    </location>
</feature>
<organism evidence="1 2">
    <name type="scientific">Racocetra persica</name>
    <dbReference type="NCBI Taxonomy" id="160502"/>
    <lineage>
        <taxon>Eukaryota</taxon>
        <taxon>Fungi</taxon>
        <taxon>Fungi incertae sedis</taxon>
        <taxon>Mucoromycota</taxon>
        <taxon>Glomeromycotina</taxon>
        <taxon>Glomeromycetes</taxon>
        <taxon>Diversisporales</taxon>
        <taxon>Gigasporaceae</taxon>
        <taxon>Racocetra</taxon>
    </lineage>
</organism>